<sequence length="257" mass="26639">MSTDMSGAPKSVLVVGGASGLGAAIVRALAAAGHAVTFTYRSSPERAGALADELVQTHGEGRITARALDLSDREAVEAFCDWAEAEGFYGYVHNAGQSADALAAMLDRDRSEAAMQVNFWSMTRIAKALVRGMIRARAGRIVAIGSVAALQANAGNAAYAATKGALIAYCRTLAIESAKRGVTVNVIAPGFIDTEMLAGYASHREGIERQIPLGRFARPEEVAALAAFLVGEGGAYITGAVLPVDGGLTAMMGIHRT</sequence>
<accession>A0ABQ4UC64</accession>
<dbReference type="PROSITE" id="PS00061">
    <property type="entry name" value="ADH_SHORT"/>
    <property type="match status" value="1"/>
</dbReference>
<dbReference type="Proteomes" id="UP001055039">
    <property type="component" value="Unassembled WGS sequence"/>
</dbReference>
<comment type="similarity">
    <text evidence="1">Belongs to the short-chain dehydrogenases/reductases (SDR) family.</text>
</comment>
<gene>
    <name evidence="3" type="primary">fabG_3</name>
    <name evidence="3" type="ORF">LNAOJCKE_1814</name>
</gene>
<organism evidence="3 4">
    <name type="scientific">Methylorubrum aminovorans</name>
    <dbReference type="NCBI Taxonomy" id="269069"/>
    <lineage>
        <taxon>Bacteria</taxon>
        <taxon>Pseudomonadati</taxon>
        <taxon>Pseudomonadota</taxon>
        <taxon>Alphaproteobacteria</taxon>
        <taxon>Hyphomicrobiales</taxon>
        <taxon>Methylobacteriaceae</taxon>
        <taxon>Methylorubrum</taxon>
    </lineage>
</organism>
<reference evidence="3" key="1">
    <citation type="journal article" date="2021" name="Front. Microbiol.">
        <title>Comprehensive Comparative Genomics and Phenotyping of Methylobacterium Species.</title>
        <authorList>
            <person name="Alessa O."/>
            <person name="Ogura Y."/>
            <person name="Fujitani Y."/>
            <person name="Takami H."/>
            <person name="Hayashi T."/>
            <person name="Sahin N."/>
            <person name="Tani A."/>
        </authorList>
    </citation>
    <scope>NUCLEOTIDE SEQUENCE</scope>
    <source>
        <strain evidence="3">NBRC 15686</strain>
    </source>
</reference>
<feature type="domain" description="Ketoreductase" evidence="2">
    <location>
        <begin position="10"/>
        <end position="190"/>
    </location>
</feature>
<dbReference type="PANTHER" id="PTHR42879:SF2">
    <property type="entry name" value="3-OXOACYL-[ACYL-CARRIER-PROTEIN] REDUCTASE FABG"/>
    <property type="match status" value="1"/>
</dbReference>
<dbReference type="InterPro" id="IPR020904">
    <property type="entry name" value="Sc_DH/Rdtase_CS"/>
</dbReference>
<dbReference type="PRINTS" id="PR00081">
    <property type="entry name" value="GDHRDH"/>
</dbReference>
<protein>
    <submittedName>
        <fullName evidence="3">3-oxoacyl-[acyl-carrier-protein] reductase FabG</fullName>
    </submittedName>
</protein>
<comment type="caution">
    <text evidence="3">The sequence shown here is derived from an EMBL/GenBank/DDBJ whole genome shotgun (WGS) entry which is preliminary data.</text>
</comment>
<evidence type="ECO:0000313" key="4">
    <source>
        <dbReference type="Proteomes" id="UP001055039"/>
    </source>
</evidence>
<dbReference type="PANTHER" id="PTHR42879">
    <property type="entry name" value="3-OXOACYL-(ACYL-CARRIER-PROTEIN) REDUCTASE"/>
    <property type="match status" value="1"/>
</dbReference>
<dbReference type="Pfam" id="PF13561">
    <property type="entry name" value="adh_short_C2"/>
    <property type="match status" value="1"/>
</dbReference>
<dbReference type="RefSeq" id="WP_238224067.1">
    <property type="nucleotide sequence ID" value="NZ_BAAADH010000005.1"/>
</dbReference>
<dbReference type="InterPro" id="IPR002347">
    <property type="entry name" value="SDR_fam"/>
</dbReference>
<dbReference type="SMART" id="SM00822">
    <property type="entry name" value="PKS_KR"/>
    <property type="match status" value="1"/>
</dbReference>
<dbReference type="EMBL" id="BPRC01000004">
    <property type="protein sequence ID" value="GJE64608.1"/>
    <property type="molecule type" value="Genomic_DNA"/>
</dbReference>
<proteinExistence type="inferred from homology"/>
<dbReference type="InterPro" id="IPR050259">
    <property type="entry name" value="SDR"/>
</dbReference>
<dbReference type="SUPFAM" id="SSF51735">
    <property type="entry name" value="NAD(P)-binding Rossmann-fold domains"/>
    <property type="match status" value="1"/>
</dbReference>
<evidence type="ECO:0000313" key="3">
    <source>
        <dbReference type="EMBL" id="GJE64608.1"/>
    </source>
</evidence>
<dbReference type="InterPro" id="IPR036291">
    <property type="entry name" value="NAD(P)-bd_dom_sf"/>
</dbReference>
<evidence type="ECO:0000259" key="2">
    <source>
        <dbReference type="SMART" id="SM00822"/>
    </source>
</evidence>
<keyword evidence="4" id="KW-1185">Reference proteome</keyword>
<dbReference type="Gene3D" id="3.40.50.720">
    <property type="entry name" value="NAD(P)-binding Rossmann-like Domain"/>
    <property type="match status" value="1"/>
</dbReference>
<evidence type="ECO:0000256" key="1">
    <source>
        <dbReference type="ARBA" id="ARBA00006484"/>
    </source>
</evidence>
<reference evidence="3" key="2">
    <citation type="submission" date="2021-08" db="EMBL/GenBank/DDBJ databases">
        <authorList>
            <person name="Tani A."/>
            <person name="Ola A."/>
            <person name="Ogura Y."/>
            <person name="Katsura K."/>
            <person name="Hayashi T."/>
        </authorList>
    </citation>
    <scope>NUCLEOTIDE SEQUENCE</scope>
    <source>
        <strain evidence="3">NBRC 15686</strain>
    </source>
</reference>
<name>A0ABQ4UC64_9HYPH</name>
<dbReference type="InterPro" id="IPR057326">
    <property type="entry name" value="KR_dom"/>
</dbReference>